<organism evidence="2 3">
    <name type="scientific">Amanita muscaria (strain Koide BX008)</name>
    <dbReference type="NCBI Taxonomy" id="946122"/>
    <lineage>
        <taxon>Eukaryota</taxon>
        <taxon>Fungi</taxon>
        <taxon>Dikarya</taxon>
        <taxon>Basidiomycota</taxon>
        <taxon>Agaricomycotina</taxon>
        <taxon>Agaricomycetes</taxon>
        <taxon>Agaricomycetidae</taxon>
        <taxon>Agaricales</taxon>
        <taxon>Pluteineae</taxon>
        <taxon>Amanitaceae</taxon>
        <taxon>Amanita</taxon>
    </lineage>
</organism>
<feature type="compositionally biased region" description="Polar residues" evidence="1">
    <location>
        <begin position="113"/>
        <end position="123"/>
    </location>
</feature>
<feature type="region of interest" description="Disordered" evidence="1">
    <location>
        <begin position="153"/>
        <end position="172"/>
    </location>
</feature>
<feature type="compositionally biased region" description="Low complexity" evidence="1">
    <location>
        <begin position="603"/>
        <end position="613"/>
    </location>
</feature>
<evidence type="ECO:0000313" key="3">
    <source>
        <dbReference type="Proteomes" id="UP000054549"/>
    </source>
</evidence>
<name>A0A0C2XG16_AMAMK</name>
<dbReference type="EMBL" id="KN818228">
    <property type="protein sequence ID" value="KIL68386.1"/>
    <property type="molecule type" value="Genomic_DNA"/>
</dbReference>
<dbReference type="Proteomes" id="UP000054549">
    <property type="component" value="Unassembled WGS sequence"/>
</dbReference>
<sequence>MRVQRKATMSSTTQILFNSPALHSLKRDQLLKLCKIHSLKATGKNVDLIEKLKQHALTLPRDSPLSIAARSEDASLPPHTSELLFSERPRPSEQWEVVMDSIDEADEMAVSQGTLTSQRTISQDKAAGEFGTGGSKSSVGSSLMALATSLGLKRPGTTSSRATSSVTSHSHTADIVSGVEETDELTRFATPYSHLPPAACVPQSDLFFSKVAEDGFAADVDMEEPVPGGALRPGVPAPDNARLSMGLGLTAPQTPSKPAQPTTTIRLVQNSENMSPSTPQLAPFKTTFDLIMSPPMSAGVGFGTFSSATTWSSSIYPSLPTDINEPAIHESPPVSMTTNVASAVAGSDGDITMPGAFSSPSSSTENAKMGPISGNNALGPPNEPFIFGSPLPKHRVSDAQFREAAASVLDEMNKRLQAEGVGGVDMDIIKRLHSSSHAEGIQTLAASGINKCQTGEIKEMFDKKHQAEFEKMEGIDALVKRKAAKLHGQSKQGSDDKVVAGKKRKSSVLIDESRRMPSQVVGRASGTRVISNGRRSKMIPGAFDVDDYDREADANDERGMKRVKVENGAVEVHNAESQAQKEKEREAIRRKLELSKARRRSSRQSGSRVQQKQKPSRFGFLAQAKSLVQSVFGRSKVAASTVTAPTTSSKAKAGRQDPEPSTKKLPMASSSKNPVDNSRPTDSITNTSSVTSLGSRASTTLDKERRSFSSARSRSPIPPYTGPSTSTARLAPVKRPSASVALTHSRSNSSSSDISSTGNKLRPKIPSTSTFKSAANVSAAAGSFGVKKASDRGHSSLSRLHAPTASSLAKMGGRTSVSATSSLRESKQNVGTSMIKKETALSSIINNVAHEEIAAQGPMSPPVSGQIFSKPLTPYAVGSAGTVDGECHNSNVASASTSKHPLQRQRTLSGRKPRISRSKVISRLASQRASATKSNDPAIRRSSATGKPLSTPRTRSSLSAKVKKPVGRSSHTGVGLTNASDLLMSARMRARQSEYQARRQSRMETAAIKQSLA</sequence>
<feature type="region of interest" description="Disordered" evidence="1">
    <location>
        <begin position="888"/>
        <end position="1013"/>
    </location>
</feature>
<feature type="compositionally biased region" description="Polar residues" evidence="1">
    <location>
        <begin position="888"/>
        <end position="908"/>
    </location>
</feature>
<feature type="region of interest" description="Disordered" evidence="1">
    <location>
        <begin position="484"/>
        <end position="506"/>
    </location>
</feature>
<feature type="region of interest" description="Disordered" evidence="1">
    <location>
        <begin position="113"/>
        <end position="138"/>
    </location>
</feature>
<evidence type="ECO:0000313" key="2">
    <source>
        <dbReference type="EMBL" id="KIL68386.1"/>
    </source>
</evidence>
<feature type="compositionally biased region" description="Polar residues" evidence="1">
    <location>
        <begin position="815"/>
        <end position="831"/>
    </location>
</feature>
<dbReference type="HOGENOM" id="CLU_012740_0_0_1"/>
<feature type="compositionally biased region" description="Low complexity" evidence="1">
    <location>
        <begin position="157"/>
        <end position="170"/>
    </location>
</feature>
<feature type="region of interest" description="Disordered" evidence="1">
    <location>
        <begin position="806"/>
        <end position="831"/>
    </location>
</feature>
<evidence type="ECO:0000256" key="1">
    <source>
        <dbReference type="SAM" id="MobiDB-lite"/>
    </source>
</evidence>
<dbReference type="OrthoDB" id="5964929at2759"/>
<feature type="region of interest" description="Disordered" evidence="1">
    <location>
        <begin position="635"/>
        <end position="770"/>
    </location>
</feature>
<feature type="region of interest" description="Disordered" evidence="1">
    <location>
        <begin position="567"/>
        <end position="619"/>
    </location>
</feature>
<protein>
    <recommendedName>
        <fullName evidence="4">SAP domain-containing protein</fullName>
    </recommendedName>
</protein>
<feature type="compositionally biased region" description="Polar residues" evidence="1">
    <location>
        <begin position="668"/>
        <end position="700"/>
    </location>
</feature>
<accession>A0A0C2XG16</accession>
<keyword evidence="3" id="KW-1185">Reference proteome</keyword>
<gene>
    <name evidence="2" type="ORF">M378DRAFT_99834</name>
</gene>
<proteinExistence type="predicted"/>
<dbReference type="InParanoid" id="A0A0C2XG16"/>
<dbReference type="AlphaFoldDB" id="A0A0C2XG16"/>
<feature type="compositionally biased region" description="Low complexity" evidence="1">
    <location>
        <begin position="745"/>
        <end position="756"/>
    </location>
</feature>
<feature type="compositionally biased region" description="Basic and acidic residues" evidence="1">
    <location>
        <begin position="579"/>
        <end position="596"/>
    </location>
</feature>
<feature type="compositionally biased region" description="Low complexity" evidence="1">
    <location>
        <begin position="635"/>
        <end position="651"/>
    </location>
</feature>
<feature type="compositionally biased region" description="Polar residues" evidence="1">
    <location>
        <begin position="969"/>
        <end position="980"/>
    </location>
</feature>
<evidence type="ECO:0008006" key="4">
    <source>
        <dbReference type="Google" id="ProtNLM"/>
    </source>
</evidence>
<feature type="compositionally biased region" description="Polar residues" evidence="1">
    <location>
        <begin position="924"/>
        <end position="935"/>
    </location>
</feature>
<reference evidence="2 3" key="1">
    <citation type="submission" date="2014-04" db="EMBL/GenBank/DDBJ databases">
        <title>Evolutionary Origins and Diversification of the Mycorrhizal Mutualists.</title>
        <authorList>
            <consortium name="DOE Joint Genome Institute"/>
            <consortium name="Mycorrhizal Genomics Consortium"/>
            <person name="Kohler A."/>
            <person name="Kuo A."/>
            <person name="Nagy L.G."/>
            <person name="Floudas D."/>
            <person name="Copeland A."/>
            <person name="Barry K.W."/>
            <person name="Cichocki N."/>
            <person name="Veneault-Fourrey C."/>
            <person name="LaButti K."/>
            <person name="Lindquist E.A."/>
            <person name="Lipzen A."/>
            <person name="Lundell T."/>
            <person name="Morin E."/>
            <person name="Murat C."/>
            <person name="Riley R."/>
            <person name="Ohm R."/>
            <person name="Sun H."/>
            <person name="Tunlid A."/>
            <person name="Henrissat B."/>
            <person name="Grigoriev I.V."/>
            <person name="Hibbett D.S."/>
            <person name="Martin F."/>
        </authorList>
    </citation>
    <scope>NUCLEOTIDE SEQUENCE [LARGE SCALE GENOMIC DNA]</scope>
    <source>
        <strain evidence="2 3">Koide BX008</strain>
    </source>
</reference>
<dbReference type="STRING" id="946122.A0A0C2XG16"/>